<feature type="transmembrane region" description="Helical" evidence="4">
    <location>
        <begin position="307"/>
        <end position="326"/>
    </location>
</feature>
<evidence type="ECO:0000256" key="1">
    <source>
        <dbReference type="ARBA" id="ARBA00023224"/>
    </source>
</evidence>
<dbReference type="PROSITE" id="PS50885">
    <property type="entry name" value="HAMP"/>
    <property type="match status" value="1"/>
</dbReference>
<dbReference type="Pfam" id="PF17201">
    <property type="entry name" value="Cache_3-Cache_2"/>
    <property type="match status" value="1"/>
</dbReference>
<dbReference type="HOGENOM" id="CLU_000445_107_19_7"/>
<dbReference type="Pfam" id="PF00672">
    <property type="entry name" value="HAMP"/>
    <property type="match status" value="1"/>
</dbReference>
<protein>
    <submittedName>
        <fullName evidence="7">Methyl-accepting chemotaxis sensory transducer</fullName>
    </submittedName>
</protein>
<proteinExistence type="inferred from homology"/>
<dbReference type="PATRIC" id="fig|929558.5.peg.2497"/>
<feature type="domain" description="Methyl-accepting transducer" evidence="5">
    <location>
        <begin position="387"/>
        <end position="644"/>
    </location>
</feature>
<dbReference type="Proteomes" id="UP000006431">
    <property type="component" value="Unassembled WGS sequence"/>
</dbReference>
<evidence type="ECO:0000256" key="2">
    <source>
        <dbReference type="ARBA" id="ARBA00029447"/>
    </source>
</evidence>
<dbReference type="PANTHER" id="PTHR32089:SF114">
    <property type="entry name" value="METHYL-ACCEPTING CHEMOTAXIS PROTEIN MCPB"/>
    <property type="match status" value="1"/>
</dbReference>
<sequence length="659" mass="72519">MFNSIAKKVTYIQVVVIVVSMVAFIGYINDYLNSYINKETHLKLDSSVERMVQTMDTYNGALEESATKLYNVFKSNFSDFSITPNERVDVYGVSTPVLVSDGAVINNNFAKIEEFTKLTGAVATVFAKDGDDFVRVSTSLLKIDGKRAMGTYLGGSKSPAFKPIMDKQTYIGNARLFGKDYVTVYSPILSISGDVIGILFIGYDFTDGLKSLSQKINQMKIGENGHFYAINLKTKKYDIHNTSIGTDANSDVAKQIIEKKDGYIAYNEDELSKAVRFKAFTKWNWIVVGEVNLADFEKTNTELRENLIIAATIMTFIITLITWLVVKRVVSSPLNNLIFCTKNLSSGDGDLTRKLDIKGRDEVAEASKGINDFIEKVRILIADAKNLSTENSSISHQLSTTSNEVGKLLEESTTVVKNTTEQAVTIKDEMGNSIEEAKISKDDLEKANGFLTQANQAILELTKDIKISASVEIELAHSIKQLSEDAKQVKDVLLVIGDIADQTNLLALNAAIEAARAGEHGRGFAVVADEVRKLAERTQKSLIEINATIGVIVQSIMDSSEQMTQNSMKVEKLSETAIGVENKINDLSEVMGEAIIMADKTVESYIQTGKDTENIINSISKINELSGKNARSIEEIASAAEHMNAMTETLNTKLSEFKT</sequence>
<accession>B6BNF9</accession>
<feature type="transmembrane region" description="Helical" evidence="4">
    <location>
        <begin position="9"/>
        <end position="28"/>
    </location>
</feature>
<evidence type="ECO:0000259" key="5">
    <source>
        <dbReference type="PROSITE" id="PS50111"/>
    </source>
</evidence>
<accession>H1FZM2</accession>
<dbReference type="AlphaFoldDB" id="B6BNF9"/>
<dbReference type="SMART" id="SM00283">
    <property type="entry name" value="MA"/>
    <property type="match status" value="1"/>
</dbReference>
<dbReference type="InterPro" id="IPR033462">
    <property type="entry name" value="Cache_3-Cache_2"/>
</dbReference>
<dbReference type="PANTHER" id="PTHR32089">
    <property type="entry name" value="METHYL-ACCEPTING CHEMOTAXIS PROTEIN MCPB"/>
    <property type="match status" value="1"/>
</dbReference>
<dbReference type="InterPro" id="IPR003660">
    <property type="entry name" value="HAMP_dom"/>
</dbReference>
<reference evidence="7 8" key="1">
    <citation type="journal article" date="2012" name="Proc. Natl. Acad. Sci. U.S.A.">
        <title>Genome and physiology of a model Epsilonproteobacterium responsible for sulfide detoxification in marine oxygen depletion zones.</title>
        <authorList>
            <person name="Grote J."/>
            <person name="Schott T."/>
            <person name="Bruckner C.G."/>
            <person name="Glockner F.O."/>
            <person name="Jost G."/>
            <person name="Teeling H."/>
            <person name="Labrenz M."/>
            <person name="Jurgens K."/>
        </authorList>
    </citation>
    <scope>NUCLEOTIDE SEQUENCE [LARGE SCALE GENOMIC DNA]</scope>
    <source>
        <strain evidence="7 8">GD1</strain>
    </source>
</reference>
<dbReference type="PROSITE" id="PS50111">
    <property type="entry name" value="CHEMOTAXIS_TRANSDUC_2"/>
    <property type="match status" value="1"/>
</dbReference>
<dbReference type="GO" id="GO:0016020">
    <property type="term" value="C:membrane"/>
    <property type="evidence" value="ECO:0007669"/>
    <property type="project" value="InterPro"/>
</dbReference>
<gene>
    <name evidence="7" type="ORF">SMGD1_2507</name>
</gene>
<dbReference type="Gene3D" id="1.10.287.950">
    <property type="entry name" value="Methyl-accepting chemotaxis protein"/>
    <property type="match status" value="1"/>
</dbReference>
<dbReference type="RefSeq" id="WP_008339681.1">
    <property type="nucleotide sequence ID" value="NZ_AFRZ01000001.1"/>
</dbReference>
<dbReference type="InterPro" id="IPR004089">
    <property type="entry name" value="MCPsignal_dom"/>
</dbReference>
<organism evidence="7 8">
    <name type="scientific">Sulfurimonas gotlandica (strain DSM 19862 / JCM 16533 / GD1)</name>
    <dbReference type="NCBI Taxonomy" id="929558"/>
    <lineage>
        <taxon>Bacteria</taxon>
        <taxon>Pseudomonadati</taxon>
        <taxon>Campylobacterota</taxon>
        <taxon>Epsilonproteobacteria</taxon>
        <taxon>Campylobacterales</taxon>
        <taxon>Sulfurimonadaceae</taxon>
        <taxon>Sulfurimonas</taxon>
    </lineage>
</organism>
<dbReference type="EMBL" id="AFRZ01000001">
    <property type="protein sequence ID" value="EHP31029.1"/>
    <property type="molecule type" value="Genomic_DNA"/>
</dbReference>
<evidence type="ECO:0000256" key="3">
    <source>
        <dbReference type="PROSITE-ProRule" id="PRU00284"/>
    </source>
</evidence>
<keyword evidence="4" id="KW-0812">Transmembrane</keyword>
<dbReference type="SMART" id="SM00304">
    <property type="entry name" value="HAMP"/>
    <property type="match status" value="1"/>
</dbReference>
<keyword evidence="4" id="KW-1133">Transmembrane helix</keyword>
<keyword evidence="8" id="KW-1185">Reference proteome</keyword>
<feature type="domain" description="HAMP" evidence="6">
    <location>
        <begin position="328"/>
        <end position="382"/>
    </location>
</feature>
<dbReference type="eggNOG" id="COG0840">
    <property type="taxonomic scope" value="Bacteria"/>
</dbReference>
<dbReference type="GO" id="GO:0007165">
    <property type="term" value="P:signal transduction"/>
    <property type="evidence" value="ECO:0007669"/>
    <property type="project" value="UniProtKB-KW"/>
</dbReference>
<dbReference type="SUPFAM" id="SSF103190">
    <property type="entry name" value="Sensory domain-like"/>
    <property type="match status" value="1"/>
</dbReference>
<name>B6BNF9_SULGG</name>
<keyword evidence="1 3" id="KW-0807">Transducer</keyword>
<dbReference type="OrthoDB" id="9776024at2"/>
<evidence type="ECO:0000313" key="8">
    <source>
        <dbReference type="Proteomes" id="UP000006431"/>
    </source>
</evidence>
<evidence type="ECO:0000256" key="4">
    <source>
        <dbReference type="SAM" id="Phobius"/>
    </source>
</evidence>
<evidence type="ECO:0000313" key="7">
    <source>
        <dbReference type="EMBL" id="EHP31029.1"/>
    </source>
</evidence>
<dbReference type="InterPro" id="IPR029151">
    <property type="entry name" value="Sensor-like_sf"/>
</dbReference>
<keyword evidence="4" id="KW-0472">Membrane</keyword>
<comment type="similarity">
    <text evidence="2">Belongs to the methyl-accepting chemotaxis (MCP) protein family.</text>
</comment>
<dbReference type="SUPFAM" id="SSF58104">
    <property type="entry name" value="Methyl-accepting chemotaxis protein (MCP) signaling domain"/>
    <property type="match status" value="1"/>
</dbReference>
<dbReference type="Gene3D" id="3.30.450.20">
    <property type="entry name" value="PAS domain"/>
    <property type="match status" value="1"/>
</dbReference>
<comment type="caution">
    <text evidence="7">The sequence shown here is derived from an EMBL/GenBank/DDBJ whole genome shotgun (WGS) entry which is preliminary data.</text>
</comment>
<dbReference type="CDD" id="cd06225">
    <property type="entry name" value="HAMP"/>
    <property type="match status" value="1"/>
</dbReference>
<dbReference type="Pfam" id="PF00015">
    <property type="entry name" value="MCPsignal"/>
    <property type="match status" value="1"/>
</dbReference>
<dbReference type="STRING" id="929558.SMGD1_2507"/>
<evidence type="ECO:0000259" key="6">
    <source>
        <dbReference type="PROSITE" id="PS50885"/>
    </source>
</evidence>